<sequence length="169" mass="20448">MFKGILGGNGKKPKQDHHSRLKANPPEKKKDRDPRHKHEIPNRETRKERPAQSSANKMPECKIDILKFPLFPLKWPTPEMSHQEWYTSVSLKKDDAEFIIAWWWQKVQLFFRAHDPRTLQIEEDLREAVKNVKRLRRERDAWRKEHDDIFVMYQKLKMASDKQKLERKV</sequence>
<evidence type="ECO:0000256" key="2">
    <source>
        <dbReference type="SAM" id="MobiDB-lite"/>
    </source>
</evidence>
<evidence type="ECO:0000313" key="5">
    <source>
        <dbReference type="EMBL" id="KAF3232321.1"/>
    </source>
</evidence>
<gene>
    <name evidence="4" type="ORF">TWF106_000270</name>
    <name evidence="5" type="ORF">TWF191_000093</name>
    <name evidence="3" type="ORF">TWF679_001904</name>
</gene>
<proteinExistence type="predicted"/>
<evidence type="ECO:0000313" key="6">
    <source>
        <dbReference type="Proteomes" id="UP000472727"/>
    </source>
</evidence>
<dbReference type="EMBL" id="WIWS01000010">
    <property type="protein sequence ID" value="KAF3226529.1"/>
    <property type="molecule type" value="Genomic_DNA"/>
</dbReference>
<evidence type="ECO:0000313" key="7">
    <source>
        <dbReference type="Proteomes" id="UP000483672"/>
    </source>
</evidence>
<feature type="coiled-coil region" evidence="1">
    <location>
        <begin position="118"/>
        <end position="145"/>
    </location>
</feature>
<evidence type="ECO:0000313" key="8">
    <source>
        <dbReference type="Proteomes" id="UP000614610"/>
    </source>
</evidence>
<feature type="region of interest" description="Disordered" evidence="2">
    <location>
        <begin position="1"/>
        <end position="58"/>
    </location>
</feature>
<evidence type="ECO:0000256" key="1">
    <source>
        <dbReference type="SAM" id="Coils"/>
    </source>
</evidence>
<dbReference type="Proteomes" id="UP000483672">
    <property type="component" value="Unassembled WGS sequence"/>
</dbReference>
<feature type="compositionally biased region" description="Gly residues" evidence="2">
    <location>
        <begin position="1"/>
        <end position="10"/>
    </location>
</feature>
<organism evidence="3 8">
    <name type="scientific">Orbilia oligospora</name>
    <name type="common">Nematode-trapping fungus</name>
    <name type="synonym">Arthrobotrys oligospora</name>
    <dbReference type="NCBI Taxonomy" id="2813651"/>
    <lineage>
        <taxon>Eukaryota</taxon>
        <taxon>Fungi</taxon>
        <taxon>Dikarya</taxon>
        <taxon>Ascomycota</taxon>
        <taxon>Pezizomycotina</taxon>
        <taxon>Orbiliomycetes</taxon>
        <taxon>Orbiliales</taxon>
        <taxon>Orbiliaceae</taxon>
        <taxon>Orbilia</taxon>
    </lineage>
</organism>
<name>A0A6G1M2B7_ORBOL</name>
<comment type="caution">
    <text evidence="3">The sequence shown here is derived from an EMBL/GenBank/DDBJ whole genome shotgun (WGS) entry which is preliminary data.</text>
</comment>
<dbReference type="EMBL" id="WIWT01000013">
    <property type="protein sequence ID" value="KAF3217702.1"/>
    <property type="molecule type" value="Genomic_DNA"/>
</dbReference>
<dbReference type="Proteomes" id="UP000472727">
    <property type="component" value="Unassembled WGS sequence"/>
</dbReference>
<feature type="compositionally biased region" description="Basic residues" evidence="2">
    <location>
        <begin position="11"/>
        <end position="21"/>
    </location>
</feature>
<reference evidence="6 7" key="1">
    <citation type="submission" date="2019-06" db="EMBL/GenBank/DDBJ databases">
        <authorList>
            <person name="Palmer J.M."/>
        </authorList>
    </citation>
    <scope>NUCLEOTIDE SEQUENCE</scope>
    <source>
        <strain evidence="4 6">TWF106</strain>
        <strain evidence="5 7">TWF191</strain>
        <strain evidence="3">TWF679</strain>
    </source>
</reference>
<dbReference type="EMBL" id="WIPF01000001">
    <property type="protein sequence ID" value="KAF3232321.1"/>
    <property type="molecule type" value="Genomic_DNA"/>
</dbReference>
<keyword evidence="1" id="KW-0175">Coiled coil</keyword>
<dbReference type="Proteomes" id="UP000614610">
    <property type="component" value="Unassembled WGS sequence"/>
</dbReference>
<feature type="compositionally biased region" description="Basic and acidic residues" evidence="2">
    <location>
        <begin position="25"/>
        <end position="50"/>
    </location>
</feature>
<dbReference type="OrthoDB" id="5317340at2759"/>
<evidence type="ECO:0000313" key="4">
    <source>
        <dbReference type="EMBL" id="KAF3226529.1"/>
    </source>
</evidence>
<dbReference type="AlphaFoldDB" id="A0A6G1M2B7"/>
<accession>A0A6G1M2B7</accession>
<evidence type="ECO:0000313" key="3">
    <source>
        <dbReference type="EMBL" id="KAF3217702.1"/>
    </source>
</evidence>
<protein>
    <submittedName>
        <fullName evidence="3">Uncharacterized protein</fullName>
    </submittedName>
</protein>